<sequence>MGASVVHSLSFLSCKVRTPTDSFKA</sequence>
<dbReference type="AlphaFoldDB" id="A0A0E9SNW1"/>
<organism evidence="1">
    <name type="scientific">Anguilla anguilla</name>
    <name type="common">European freshwater eel</name>
    <name type="synonym">Muraena anguilla</name>
    <dbReference type="NCBI Taxonomy" id="7936"/>
    <lineage>
        <taxon>Eukaryota</taxon>
        <taxon>Metazoa</taxon>
        <taxon>Chordata</taxon>
        <taxon>Craniata</taxon>
        <taxon>Vertebrata</taxon>
        <taxon>Euteleostomi</taxon>
        <taxon>Actinopterygii</taxon>
        <taxon>Neopterygii</taxon>
        <taxon>Teleostei</taxon>
        <taxon>Anguilliformes</taxon>
        <taxon>Anguillidae</taxon>
        <taxon>Anguilla</taxon>
    </lineage>
</organism>
<dbReference type="EMBL" id="GBXM01065655">
    <property type="protein sequence ID" value="JAH42922.1"/>
    <property type="molecule type" value="Transcribed_RNA"/>
</dbReference>
<proteinExistence type="predicted"/>
<name>A0A0E9SNW1_ANGAN</name>
<reference evidence="1" key="1">
    <citation type="submission" date="2014-11" db="EMBL/GenBank/DDBJ databases">
        <authorList>
            <person name="Amaro Gonzalez C."/>
        </authorList>
    </citation>
    <scope>NUCLEOTIDE SEQUENCE</scope>
</reference>
<protein>
    <submittedName>
        <fullName evidence="1">Uncharacterized protein</fullName>
    </submittedName>
</protein>
<accession>A0A0E9SNW1</accession>
<reference evidence="1" key="2">
    <citation type="journal article" date="2015" name="Fish Shellfish Immunol.">
        <title>Early steps in the European eel (Anguilla anguilla)-Vibrio vulnificus interaction in the gills: Role of the RtxA13 toxin.</title>
        <authorList>
            <person name="Callol A."/>
            <person name="Pajuelo D."/>
            <person name="Ebbesson L."/>
            <person name="Teles M."/>
            <person name="MacKenzie S."/>
            <person name="Amaro C."/>
        </authorList>
    </citation>
    <scope>NUCLEOTIDE SEQUENCE</scope>
</reference>
<evidence type="ECO:0000313" key="1">
    <source>
        <dbReference type="EMBL" id="JAH42922.1"/>
    </source>
</evidence>